<evidence type="ECO:0000313" key="11">
    <source>
        <dbReference type="Proteomes" id="UP000494245"/>
    </source>
</evidence>
<dbReference type="SUPFAM" id="SSF51717">
    <property type="entry name" value="Dihydropteroate synthetase-like"/>
    <property type="match status" value="1"/>
</dbReference>
<dbReference type="GO" id="GO:0019288">
    <property type="term" value="P:isopentenyl diphosphate biosynthetic process, methylerythritol 4-phosphate pathway"/>
    <property type="evidence" value="ECO:0007669"/>
    <property type="project" value="UniProtKB-UniRule"/>
</dbReference>
<reference evidence="10 11" key="1">
    <citation type="submission" date="2020-04" db="EMBL/GenBank/DDBJ databases">
        <authorList>
            <consortium name="Desulfovibrio sp. FSS-1 genome sequencing consortium"/>
            <person name="Shimoshige H."/>
            <person name="Kobayashi H."/>
            <person name="Maekawa T."/>
        </authorList>
    </citation>
    <scope>NUCLEOTIDE SEQUENCE [LARGE SCALE GENOMIC DNA]</scope>
    <source>
        <strain evidence="10 11">SIID29052-01</strain>
    </source>
</reference>
<dbReference type="FunFam" id="3.20.20.20:FF:000001">
    <property type="entry name" value="4-hydroxy-3-methylbut-2-en-1-yl diphosphate synthase (flavodoxin)"/>
    <property type="match status" value="1"/>
</dbReference>
<keyword evidence="1 7" id="KW-0004">4Fe-4S</keyword>
<dbReference type="Gene3D" id="3.20.20.20">
    <property type="entry name" value="Dihydropteroate synthase-like"/>
    <property type="match status" value="1"/>
</dbReference>
<keyword evidence="4 7" id="KW-0408">Iron</keyword>
<dbReference type="AlphaFoldDB" id="A0A6V8LY95"/>
<reference evidence="10 11" key="2">
    <citation type="submission" date="2020-05" db="EMBL/GenBank/DDBJ databases">
        <title>Draft genome sequence of Desulfovibrio sp. strainFSS-1.</title>
        <authorList>
            <person name="Shimoshige H."/>
            <person name="Kobayashi H."/>
            <person name="Maekawa T."/>
        </authorList>
    </citation>
    <scope>NUCLEOTIDE SEQUENCE [LARGE SCALE GENOMIC DNA]</scope>
    <source>
        <strain evidence="10 11">SIID29052-01</strain>
    </source>
</reference>
<feature type="binding site" evidence="7">
    <location>
        <position position="315"/>
    </location>
    <ligand>
        <name>[4Fe-4S] cluster</name>
        <dbReference type="ChEBI" id="CHEBI:49883"/>
    </ligand>
</feature>
<dbReference type="Proteomes" id="UP000494245">
    <property type="component" value="Unassembled WGS sequence"/>
</dbReference>
<dbReference type="UniPathway" id="UPA00056">
    <property type="reaction ID" value="UER00096"/>
</dbReference>
<feature type="domain" description="IspG TIM-barrel" evidence="8">
    <location>
        <begin position="15"/>
        <end position="254"/>
    </location>
</feature>
<evidence type="ECO:0000256" key="1">
    <source>
        <dbReference type="ARBA" id="ARBA00022485"/>
    </source>
</evidence>
<evidence type="ECO:0000259" key="8">
    <source>
        <dbReference type="Pfam" id="PF04551"/>
    </source>
</evidence>
<feature type="binding site" evidence="7">
    <location>
        <position position="273"/>
    </location>
    <ligand>
        <name>[4Fe-4S] cluster</name>
        <dbReference type="ChEBI" id="CHEBI:49883"/>
    </ligand>
</feature>
<dbReference type="PANTHER" id="PTHR30454:SF0">
    <property type="entry name" value="4-HYDROXY-3-METHYLBUT-2-EN-1-YL DIPHOSPHATE SYNTHASE (FERREDOXIN), CHLOROPLASTIC"/>
    <property type="match status" value="1"/>
</dbReference>
<dbReference type="InterPro" id="IPR045854">
    <property type="entry name" value="NO2/SO3_Rdtase_4Fe4S_sf"/>
</dbReference>
<evidence type="ECO:0000256" key="4">
    <source>
        <dbReference type="ARBA" id="ARBA00023004"/>
    </source>
</evidence>
<dbReference type="HAMAP" id="MF_00159">
    <property type="entry name" value="IspG"/>
    <property type="match status" value="1"/>
</dbReference>
<dbReference type="SUPFAM" id="SSF56014">
    <property type="entry name" value="Nitrite and sulphite reductase 4Fe-4S domain-like"/>
    <property type="match status" value="1"/>
</dbReference>
<dbReference type="GO" id="GO:0051539">
    <property type="term" value="F:4 iron, 4 sulfur cluster binding"/>
    <property type="evidence" value="ECO:0007669"/>
    <property type="project" value="UniProtKB-UniRule"/>
</dbReference>
<protein>
    <recommendedName>
        <fullName evidence="7">4-hydroxy-3-methylbut-2-en-1-yl diphosphate synthase (flavodoxin)</fullName>
        <ecNumber evidence="7">1.17.7.3</ecNumber>
    </recommendedName>
    <alternativeName>
        <fullName evidence="7">1-hydroxy-2-methyl-2-(E)-butenyl 4-diphosphate synthase</fullName>
    </alternativeName>
</protein>
<evidence type="ECO:0000256" key="3">
    <source>
        <dbReference type="ARBA" id="ARBA00023002"/>
    </source>
</evidence>
<dbReference type="InterPro" id="IPR058578">
    <property type="entry name" value="IspG_TIM"/>
</dbReference>
<comment type="caution">
    <text evidence="10">The sequence shown here is derived from an EMBL/GenBank/DDBJ whole genome shotgun (WGS) entry which is preliminary data.</text>
</comment>
<keyword evidence="3 7" id="KW-0560">Oxidoreductase</keyword>
<keyword evidence="11" id="KW-1185">Reference proteome</keyword>
<dbReference type="InterPro" id="IPR004588">
    <property type="entry name" value="IspG_bac-typ"/>
</dbReference>
<comment type="function">
    <text evidence="7">Converts 2C-methyl-D-erythritol 2,4-cyclodiphosphate (ME-2,4cPP) into 1-hydroxy-2-methyl-2-(E)-butenyl 4-diphosphate.</text>
</comment>
<comment type="pathway">
    <text evidence="7">Isoprenoid biosynthesis; isopentenyl diphosphate biosynthesis via DXP pathway; isopentenyl diphosphate from 1-deoxy-D-xylulose 5-phosphate: step 5/6.</text>
</comment>
<comment type="similarity">
    <text evidence="7">Belongs to the IspG family.</text>
</comment>
<keyword evidence="2 7" id="KW-0479">Metal-binding</keyword>
<evidence type="ECO:0000259" key="9">
    <source>
        <dbReference type="Pfam" id="PF26540"/>
    </source>
</evidence>
<evidence type="ECO:0000256" key="7">
    <source>
        <dbReference type="HAMAP-Rule" id="MF_00159"/>
    </source>
</evidence>
<gene>
    <name evidence="7 10" type="primary">ispG</name>
    <name evidence="10" type="ORF">NNJEOMEG_03428</name>
</gene>
<comment type="cofactor">
    <cofactor evidence="7">
        <name>[4Fe-4S] cluster</name>
        <dbReference type="ChEBI" id="CHEBI:49883"/>
    </cofactor>
    <text evidence="7">Binds 1 [4Fe-4S] cluster.</text>
</comment>
<dbReference type="Pfam" id="PF26540">
    <property type="entry name" value="GcpE_C"/>
    <property type="match status" value="1"/>
</dbReference>
<dbReference type="Pfam" id="PF04551">
    <property type="entry name" value="GcpE"/>
    <property type="match status" value="1"/>
</dbReference>
<feature type="binding site" evidence="7">
    <location>
        <position position="276"/>
    </location>
    <ligand>
        <name>[4Fe-4S] cluster</name>
        <dbReference type="ChEBI" id="CHEBI:49883"/>
    </ligand>
</feature>
<dbReference type="InterPro" id="IPR016425">
    <property type="entry name" value="IspG_bac"/>
</dbReference>
<dbReference type="RefSeq" id="WP_173086675.1">
    <property type="nucleotide sequence ID" value="NZ_BLTE01000018.1"/>
</dbReference>
<dbReference type="GO" id="GO:0141197">
    <property type="term" value="F:4-hydroxy-3-methylbut-2-enyl-diphosphate synthase activity (flavodoxin)"/>
    <property type="evidence" value="ECO:0007669"/>
    <property type="project" value="UniProtKB-EC"/>
</dbReference>
<sequence length="366" mass="39099">MSDHRQPSPIRRHKTRVIRLGSLFLGGDHPIRVQSMTNTDTRDVKASTAQVLALAEAGCEIVRLAVPDEEAARALKAIKAVSPVPLVADIHFDHRLALMALESGVDGLRINPGNIGGPEKVAAVVRAASERGAPIRIGVNSGSVEKSLLAKYGGPTPQAMVESALHHVRLLEDQGFDQIKISLKSSSVPATIAAYSLLSETVDYPLHIGITEAGTPLRGAAKSGVGLGVLLWMGLGDTLRVSLTGDPLTEMTPAWEILRCLGIRERGPEIVSCPTCGRTEIDLAGLAQAVEEKLRYVRTPIKVAVMGCVVNGPGEAREADIGLAGGRDCAVIFRKGEVVRKVRGESNVLAEFLRELDTIITEFENR</sequence>
<organism evidence="10 11">
    <name type="scientific">Fundidesulfovibrio magnetotacticus</name>
    <dbReference type="NCBI Taxonomy" id="2730080"/>
    <lineage>
        <taxon>Bacteria</taxon>
        <taxon>Pseudomonadati</taxon>
        <taxon>Thermodesulfobacteriota</taxon>
        <taxon>Desulfovibrionia</taxon>
        <taxon>Desulfovibrionales</taxon>
        <taxon>Desulfovibrionaceae</taxon>
        <taxon>Fundidesulfovibrio</taxon>
    </lineage>
</organism>
<feature type="domain" description="IspG C-terminal" evidence="9">
    <location>
        <begin position="269"/>
        <end position="356"/>
    </location>
</feature>
<dbReference type="GO" id="GO:0046429">
    <property type="term" value="F:4-hydroxy-3-methylbut-2-en-1-yl diphosphate synthase activity (ferredoxin)"/>
    <property type="evidence" value="ECO:0007669"/>
    <property type="project" value="UniProtKB-UniRule"/>
</dbReference>
<name>A0A6V8LY95_9BACT</name>
<accession>A0A6V8LY95</accession>
<dbReference type="NCBIfam" id="TIGR00612">
    <property type="entry name" value="ispG_gcpE"/>
    <property type="match status" value="1"/>
</dbReference>
<evidence type="ECO:0000256" key="2">
    <source>
        <dbReference type="ARBA" id="ARBA00022723"/>
    </source>
</evidence>
<dbReference type="InterPro" id="IPR058579">
    <property type="entry name" value="IspG_C"/>
</dbReference>
<dbReference type="NCBIfam" id="NF001540">
    <property type="entry name" value="PRK00366.1"/>
    <property type="match status" value="1"/>
</dbReference>
<dbReference type="GO" id="GO:0016114">
    <property type="term" value="P:terpenoid biosynthetic process"/>
    <property type="evidence" value="ECO:0007669"/>
    <property type="project" value="InterPro"/>
</dbReference>
<proteinExistence type="inferred from homology"/>
<evidence type="ECO:0000256" key="6">
    <source>
        <dbReference type="ARBA" id="ARBA00023229"/>
    </source>
</evidence>
<feature type="binding site" evidence="7">
    <location>
        <position position="308"/>
    </location>
    <ligand>
        <name>[4Fe-4S] cluster</name>
        <dbReference type="ChEBI" id="CHEBI:49883"/>
    </ligand>
</feature>
<keyword evidence="5 7" id="KW-0411">Iron-sulfur</keyword>
<dbReference type="Gene3D" id="3.30.413.10">
    <property type="entry name" value="Sulfite Reductase Hemoprotein, domain 1"/>
    <property type="match status" value="1"/>
</dbReference>
<evidence type="ECO:0000313" key="10">
    <source>
        <dbReference type="EMBL" id="GFK95561.1"/>
    </source>
</evidence>
<keyword evidence="6 7" id="KW-0414">Isoprene biosynthesis</keyword>
<dbReference type="GO" id="GO:0005506">
    <property type="term" value="F:iron ion binding"/>
    <property type="evidence" value="ECO:0007669"/>
    <property type="project" value="InterPro"/>
</dbReference>
<dbReference type="InterPro" id="IPR011005">
    <property type="entry name" value="Dihydropteroate_synth-like_sf"/>
</dbReference>
<comment type="catalytic activity">
    <reaction evidence="7">
        <text>(2E)-4-hydroxy-3-methylbut-2-enyl diphosphate + oxidized [flavodoxin] + H2O + 2 H(+) = 2-C-methyl-D-erythritol 2,4-cyclic diphosphate + reduced [flavodoxin]</text>
        <dbReference type="Rhea" id="RHEA:43604"/>
        <dbReference type="Rhea" id="RHEA-COMP:10622"/>
        <dbReference type="Rhea" id="RHEA-COMP:10623"/>
        <dbReference type="ChEBI" id="CHEBI:15377"/>
        <dbReference type="ChEBI" id="CHEBI:15378"/>
        <dbReference type="ChEBI" id="CHEBI:57618"/>
        <dbReference type="ChEBI" id="CHEBI:58210"/>
        <dbReference type="ChEBI" id="CHEBI:58483"/>
        <dbReference type="ChEBI" id="CHEBI:128753"/>
        <dbReference type="EC" id="1.17.7.3"/>
    </reaction>
</comment>
<dbReference type="EC" id="1.17.7.3" evidence="7"/>
<dbReference type="PANTHER" id="PTHR30454">
    <property type="entry name" value="4-HYDROXY-3-METHYLBUT-2-EN-1-YL DIPHOSPHATE SYNTHASE"/>
    <property type="match status" value="1"/>
</dbReference>
<dbReference type="PIRSF" id="PIRSF004640">
    <property type="entry name" value="IspG"/>
    <property type="match status" value="1"/>
</dbReference>
<evidence type="ECO:0000256" key="5">
    <source>
        <dbReference type="ARBA" id="ARBA00023014"/>
    </source>
</evidence>
<dbReference type="EMBL" id="BLTE01000018">
    <property type="protein sequence ID" value="GFK95561.1"/>
    <property type="molecule type" value="Genomic_DNA"/>
</dbReference>